<reference evidence="1 2" key="1">
    <citation type="submission" date="2017-01" db="EMBL/GenBank/DDBJ databases">
        <title>Novel large sulfur bacteria in the metagenomes of groundwater-fed chemosynthetic microbial mats in the Lake Huron basin.</title>
        <authorList>
            <person name="Sharrar A.M."/>
            <person name="Flood B.E."/>
            <person name="Bailey J.V."/>
            <person name="Jones D.S."/>
            <person name="Biddanda B."/>
            <person name="Ruberg S.A."/>
            <person name="Marcus D.N."/>
            <person name="Dick G.J."/>
        </authorList>
    </citation>
    <scope>NUCLEOTIDE SEQUENCE [LARGE SCALE GENOMIC DNA]</scope>
    <source>
        <strain evidence="1">A8</strain>
    </source>
</reference>
<evidence type="ECO:0000313" key="1">
    <source>
        <dbReference type="EMBL" id="OQX09303.1"/>
    </source>
</evidence>
<dbReference type="AlphaFoldDB" id="A0A1Y1QMT0"/>
<gene>
    <name evidence="1" type="ORF">BWK73_23185</name>
</gene>
<accession>A0A1Y1QMT0</accession>
<name>A0A1Y1QMT0_9GAMM</name>
<sequence>MQKPTTRQGQIELIIQQLSHAQLREFVREKALQDSDFRDTLLICFADLLSSKEPVEAKYQQMLADMIKRHANADGFIHIASAQKLVDSIRQLLDAARKATTPTRETTDLCLAVITALPALADKMDDTENHLYVLMRTTCTTLWECYSVLPEMRQNELFERILHEYAQPIYLDLDLDSALLSLLKDWAKTNKTRQTACLRQLEQLLKTTHNDHWRKNYLLEQTNALLAFWKN</sequence>
<proteinExistence type="predicted"/>
<protein>
    <submittedName>
        <fullName evidence="1">Uncharacterized protein</fullName>
    </submittedName>
</protein>
<dbReference type="EMBL" id="MTEJ01000147">
    <property type="protein sequence ID" value="OQX09303.1"/>
    <property type="molecule type" value="Genomic_DNA"/>
</dbReference>
<comment type="caution">
    <text evidence="1">The sequence shown here is derived from an EMBL/GenBank/DDBJ whole genome shotgun (WGS) entry which is preliminary data.</text>
</comment>
<evidence type="ECO:0000313" key="2">
    <source>
        <dbReference type="Proteomes" id="UP000192491"/>
    </source>
</evidence>
<organism evidence="1 2">
    <name type="scientific">Thiothrix lacustris</name>
    <dbReference type="NCBI Taxonomy" id="525917"/>
    <lineage>
        <taxon>Bacteria</taxon>
        <taxon>Pseudomonadati</taxon>
        <taxon>Pseudomonadota</taxon>
        <taxon>Gammaproteobacteria</taxon>
        <taxon>Thiotrichales</taxon>
        <taxon>Thiotrichaceae</taxon>
        <taxon>Thiothrix</taxon>
    </lineage>
</organism>
<dbReference type="Proteomes" id="UP000192491">
    <property type="component" value="Unassembled WGS sequence"/>
</dbReference>